<dbReference type="PANTHER" id="PTHR13355:SF15">
    <property type="entry name" value="GCN5-RELATED N-ACETYLTRANSFERASE 3, CHLOROPLASTIC"/>
    <property type="match status" value="1"/>
</dbReference>
<dbReference type="InterPro" id="IPR000182">
    <property type="entry name" value="GNAT_dom"/>
</dbReference>
<comment type="caution">
    <text evidence="2">The sequence shown here is derived from an EMBL/GenBank/DDBJ whole genome shotgun (WGS) entry which is preliminary data.</text>
</comment>
<organism evidence="2 3">
    <name type="scientific">Algibacter agarivorans</name>
    <dbReference type="NCBI Taxonomy" id="1109741"/>
    <lineage>
        <taxon>Bacteria</taxon>
        <taxon>Pseudomonadati</taxon>
        <taxon>Bacteroidota</taxon>
        <taxon>Flavobacteriia</taxon>
        <taxon>Flavobacteriales</taxon>
        <taxon>Flavobacteriaceae</taxon>
        <taxon>Algibacter</taxon>
    </lineage>
</organism>
<dbReference type="InterPro" id="IPR016181">
    <property type="entry name" value="Acyl_CoA_acyltransferase"/>
</dbReference>
<keyword evidence="3" id="KW-1185">Reference proteome</keyword>
<dbReference type="Proteomes" id="UP001501302">
    <property type="component" value="Unassembled WGS sequence"/>
</dbReference>
<sequence length="142" mass="15968">MNIYKLEIVTETIISALQRLITQLSNECNPPSKEDIISIINSDNITLFLAEVNDEIIGTLSLVFNKIPSGDKVWIEDVVIDKSVRGKGLGKRLILFAIDYIKSKNIDKINLTSSPERVAANNLYQNLGFGKRDTNVYRLTIK</sequence>
<dbReference type="CDD" id="cd04301">
    <property type="entry name" value="NAT_SF"/>
    <property type="match status" value="1"/>
</dbReference>
<evidence type="ECO:0000259" key="1">
    <source>
        <dbReference type="PROSITE" id="PS51186"/>
    </source>
</evidence>
<name>A0ABP9GW33_9FLAO</name>
<dbReference type="InterPro" id="IPR039143">
    <property type="entry name" value="GNPNAT1-like"/>
</dbReference>
<accession>A0ABP9GW33</accession>
<dbReference type="Pfam" id="PF00583">
    <property type="entry name" value="Acetyltransf_1"/>
    <property type="match status" value="1"/>
</dbReference>
<dbReference type="PROSITE" id="PS51186">
    <property type="entry name" value="GNAT"/>
    <property type="match status" value="1"/>
</dbReference>
<reference evidence="3" key="1">
    <citation type="journal article" date="2019" name="Int. J. Syst. Evol. Microbiol.">
        <title>The Global Catalogue of Microorganisms (GCM) 10K type strain sequencing project: providing services to taxonomists for standard genome sequencing and annotation.</title>
        <authorList>
            <consortium name="The Broad Institute Genomics Platform"/>
            <consortium name="The Broad Institute Genome Sequencing Center for Infectious Disease"/>
            <person name="Wu L."/>
            <person name="Ma J."/>
        </authorList>
    </citation>
    <scope>NUCLEOTIDE SEQUENCE [LARGE SCALE GENOMIC DNA]</scope>
    <source>
        <strain evidence="3">JCM 18285</strain>
    </source>
</reference>
<dbReference type="Gene3D" id="3.40.630.30">
    <property type="match status" value="1"/>
</dbReference>
<evidence type="ECO:0000313" key="3">
    <source>
        <dbReference type="Proteomes" id="UP001501302"/>
    </source>
</evidence>
<feature type="domain" description="N-acetyltransferase" evidence="1">
    <location>
        <begin position="4"/>
        <end position="142"/>
    </location>
</feature>
<dbReference type="RefSeq" id="WP_345193490.1">
    <property type="nucleotide sequence ID" value="NZ_BAABJJ010000044.1"/>
</dbReference>
<protein>
    <recommendedName>
        <fullName evidence="1">N-acetyltransferase domain-containing protein</fullName>
    </recommendedName>
</protein>
<proteinExistence type="predicted"/>
<dbReference type="SUPFAM" id="SSF55729">
    <property type="entry name" value="Acyl-CoA N-acyltransferases (Nat)"/>
    <property type="match status" value="1"/>
</dbReference>
<dbReference type="PANTHER" id="PTHR13355">
    <property type="entry name" value="GLUCOSAMINE 6-PHOSPHATE N-ACETYLTRANSFERASE"/>
    <property type="match status" value="1"/>
</dbReference>
<evidence type="ECO:0000313" key="2">
    <source>
        <dbReference type="EMBL" id="GAA4954394.1"/>
    </source>
</evidence>
<gene>
    <name evidence="2" type="ORF">GCM10023314_30040</name>
</gene>
<dbReference type="EMBL" id="BAABJJ010000044">
    <property type="protein sequence ID" value="GAA4954394.1"/>
    <property type="molecule type" value="Genomic_DNA"/>
</dbReference>